<dbReference type="STRING" id="990712.SAMN05216257_103301"/>
<organism evidence="1 2">
    <name type="scientific">Meinhardsimonia xiamenensis</name>
    <dbReference type="NCBI Taxonomy" id="990712"/>
    <lineage>
        <taxon>Bacteria</taxon>
        <taxon>Pseudomonadati</taxon>
        <taxon>Pseudomonadota</taxon>
        <taxon>Alphaproteobacteria</taxon>
        <taxon>Rhodobacterales</taxon>
        <taxon>Paracoccaceae</taxon>
        <taxon>Meinhardsimonia</taxon>
    </lineage>
</organism>
<keyword evidence="2" id="KW-1185">Reference proteome</keyword>
<sequence>MLLVGPALVAGALMYWLQLYAFYEELDPASVELTLISRETGVPEPFPGTVIAAIDADSSPIRFRACARADIAPEALSAAFEPYPKPEPLNAPGWFDCFDAREIGEALKAGRARAFLSAPEIHDGVDRVIAVMEDGRAFAWQQLNEKYKD</sequence>
<proteinExistence type="predicted"/>
<accession>A0A1G9D0K5</accession>
<name>A0A1G9D0K5_9RHOB</name>
<dbReference type="EMBL" id="FNFV01000003">
    <property type="protein sequence ID" value="SDK57373.1"/>
    <property type="molecule type" value="Genomic_DNA"/>
</dbReference>
<dbReference type="Pfam" id="PF20044">
    <property type="entry name" value="DUF6446"/>
    <property type="match status" value="1"/>
</dbReference>
<evidence type="ECO:0008006" key="3">
    <source>
        <dbReference type="Google" id="ProtNLM"/>
    </source>
</evidence>
<evidence type="ECO:0000313" key="2">
    <source>
        <dbReference type="Proteomes" id="UP000199328"/>
    </source>
</evidence>
<dbReference type="InterPro" id="IPR045616">
    <property type="entry name" value="DUF6446"/>
</dbReference>
<dbReference type="AlphaFoldDB" id="A0A1G9D0K5"/>
<protein>
    <recommendedName>
        <fullName evidence="3">Histidine kinase</fullName>
    </recommendedName>
</protein>
<evidence type="ECO:0000313" key="1">
    <source>
        <dbReference type="EMBL" id="SDK57373.1"/>
    </source>
</evidence>
<gene>
    <name evidence="1" type="ORF">SAMN05216257_103301</name>
</gene>
<reference evidence="2" key="1">
    <citation type="submission" date="2016-10" db="EMBL/GenBank/DDBJ databases">
        <authorList>
            <person name="Varghese N."/>
            <person name="Submissions S."/>
        </authorList>
    </citation>
    <scope>NUCLEOTIDE SEQUENCE [LARGE SCALE GENOMIC DNA]</scope>
    <source>
        <strain evidence="2">CGMCC 1.10789</strain>
    </source>
</reference>
<dbReference type="Proteomes" id="UP000199328">
    <property type="component" value="Unassembled WGS sequence"/>
</dbReference>